<evidence type="ECO:0008006" key="5">
    <source>
        <dbReference type="Google" id="ProtNLM"/>
    </source>
</evidence>
<name>A0AAV5T004_9BILA</name>
<gene>
    <name evidence="3" type="ORF">PENTCL1PPCAC_7855</name>
</gene>
<dbReference type="AlphaFoldDB" id="A0AAV5T004"/>
<dbReference type="PANTHER" id="PTHR24173:SF74">
    <property type="entry name" value="ANKYRIN REPEAT DOMAIN-CONTAINING PROTEIN 16"/>
    <property type="match status" value="1"/>
</dbReference>
<keyword evidence="1" id="KW-0677">Repeat</keyword>
<organism evidence="3 4">
    <name type="scientific">Pristionchus entomophagus</name>
    <dbReference type="NCBI Taxonomy" id="358040"/>
    <lineage>
        <taxon>Eukaryota</taxon>
        <taxon>Metazoa</taxon>
        <taxon>Ecdysozoa</taxon>
        <taxon>Nematoda</taxon>
        <taxon>Chromadorea</taxon>
        <taxon>Rhabditida</taxon>
        <taxon>Rhabditina</taxon>
        <taxon>Diplogasteromorpha</taxon>
        <taxon>Diplogasteroidea</taxon>
        <taxon>Neodiplogasteridae</taxon>
        <taxon>Pristionchus</taxon>
    </lineage>
</organism>
<dbReference type="Pfam" id="PF12796">
    <property type="entry name" value="Ank_2"/>
    <property type="match status" value="1"/>
</dbReference>
<evidence type="ECO:0000313" key="3">
    <source>
        <dbReference type="EMBL" id="GMS85680.1"/>
    </source>
</evidence>
<accession>A0AAV5T004</accession>
<sequence length="147" mass="16815">LQLAAARGHFTCVKHISRCCTRQVDDMNRDGLIHASINGQTRIVAYFLKSTSLDHDLVDSERNTCLHYACAYGWLPIVKMYVEIDFSMLQLQNREGLTPPVCAFRNGHFGIISWFLENGFAQFIQEDPITEVNIKENVEEWIAAHND</sequence>
<dbReference type="Proteomes" id="UP001432027">
    <property type="component" value="Unassembled WGS sequence"/>
</dbReference>
<proteinExistence type="predicted"/>
<dbReference type="InterPro" id="IPR036770">
    <property type="entry name" value="Ankyrin_rpt-contain_sf"/>
</dbReference>
<keyword evidence="4" id="KW-1185">Reference proteome</keyword>
<dbReference type="Gene3D" id="1.25.40.20">
    <property type="entry name" value="Ankyrin repeat-containing domain"/>
    <property type="match status" value="1"/>
</dbReference>
<dbReference type="InterPro" id="IPR002110">
    <property type="entry name" value="Ankyrin_rpt"/>
</dbReference>
<comment type="caution">
    <text evidence="3">The sequence shown here is derived from an EMBL/GenBank/DDBJ whole genome shotgun (WGS) entry which is preliminary data.</text>
</comment>
<dbReference type="SUPFAM" id="SSF48403">
    <property type="entry name" value="Ankyrin repeat"/>
    <property type="match status" value="1"/>
</dbReference>
<protein>
    <recommendedName>
        <fullName evidence="5">Ankyrin repeat-containing protein</fullName>
    </recommendedName>
</protein>
<evidence type="ECO:0000256" key="1">
    <source>
        <dbReference type="ARBA" id="ARBA00022737"/>
    </source>
</evidence>
<evidence type="ECO:0000256" key="2">
    <source>
        <dbReference type="ARBA" id="ARBA00023043"/>
    </source>
</evidence>
<dbReference type="PANTHER" id="PTHR24173">
    <property type="entry name" value="ANKYRIN REPEAT CONTAINING"/>
    <property type="match status" value="1"/>
</dbReference>
<feature type="non-terminal residue" evidence="3">
    <location>
        <position position="1"/>
    </location>
</feature>
<reference evidence="3" key="1">
    <citation type="submission" date="2023-10" db="EMBL/GenBank/DDBJ databases">
        <title>Genome assembly of Pristionchus species.</title>
        <authorList>
            <person name="Yoshida K."/>
            <person name="Sommer R.J."/>
        </authorList>
    </citation>
    <scope>NUCLEOTIDE SEQUENCE</scope>
    <source>
        <strain evidence="3">RS0144</strain>
    </source>
</reference>
<dbReference type="EMBL" id="BTSX01000002">
    <property type="protein sequence ID" value="GMS85680.1"/>
    <property type="molecule type" value="Genomic_DNA"/>
</dbReference>
<keyword evidence="2" id="KW-0040">ANK repeat</keyword>
<evidence type="ECO:0000313" key="4">
    <source>
        <dbReference type="Proteomes" id="UP001432027"/>
    </source>
</evidence>